<dbReference type="InterPro" id="IPR000536">
    <property type="entry name" value="Nucl_hrmn_rcpt_lig-bd"/>
</dbReference>
<accession>A0A0L7LQ55</accession>
<dbReference type="PANTHER" id="PTHR24083">
    <property type="entry name" value="NUCLEAR HORMONE RECEPTOR"/>
    <property type="match status" value="1"/>
</dbReference>
<gene>
    <name evidence="13" type="ORF">OBRU01_03788</name>
</gene>
<dbReference type="AlphaFoldDB" id="A0A0L7LQ55"/>
<dbReference type="GO" id="GO:0043565">
    <property type="term" value="F:sequence-specific DNA binding"/>
    <property type="evidence" value="ECO:0007669"/>
    <property type="project" value="InterPro"/>
</dbReference>
<comment type="similarity">
    <text evidence="10">Belongs to the nuclear hormone receptor family.</text>
</comment>
<keyword evidence="8 10" id="KW-0675">Receptor</keyword>
<dbReference type="InterPro" id="IPR013088">
    <property type="entry name" value="Znf_NHR/GATA"/>
</dbReference>
<dbReference type="InterPro" id="IPR001628">
    <property type="entry name" value="Znf_hrmn_rcpt"/>
</dbReference>
<evidence type="ECO:0000256" key="9">
    <source>
        <dbReference type="ARBA" id="ARBA00023242"/>
    </source>
</evidence>
<dbReference type="InterPro" id="IPR001723">
    <property type="entry name" value="Nuclear_hrmn_rcpt"/>
</dbReference>
<protein>
    <submittedName>
        <fullName evidence="13">Putative Orphan nuclear receptor NR2E1</fullName>
    </submittedName>
</protein>
<dbReference type="GO" id="GO:0008270">
    <property type="term" value="F:zinc ion binding"/>
    <property type="evidence" value="ECO:0007669"/>
    <property type="project" value="UniProtKB-KW"/>
</dbReference>
<keyword evidence="4 10" id="KW-0862">Zinc</keyword>
<dbReference type="InterPro" id="IPR050274">
    <property type="entry name" value="Nuclear_hormone_rcpt_NR2"/>
</dbReference>
<evidence type="ECO:0000256" key="5">
    <source>
        <dbReference type="ARBA" id="ARBA00023015"/>
    </source>
</evidence>
<evidence type="ECO:0000313" key="13">
    <source>
        <dbReference type="EMBL" id="KOB77575.1"/>
    </source>
</evidence>
<evidence type="ECO:0000259" key="11">
    <source>
        <dbReference type="PROSITE" id="PS51030"/>
    </source>
</evidence>
<dbReference type="FunFam" id="3.30.50.10:FF:000019">
    <property type="entry name" value="Nuclear receptor subfamily 2 group E member"/>
    <property type="match status" value="1"/>
</dbReference>
<dbReference type="Gene3D" id="1.10.565.10">
    <property type="entry name" value="Retinoid X Receptor"/>
    <property type="match status" value="1"/>
</dbReference>
<keyword evidence="14" id="KW-1185">Reference proteome</keyword>
<dbReference type="Pfam" id="PF00105">
    <property type="entry name" value="zf-C4"/>
    <property type="match status" value="1"/>
</dbReference>
<feature type="domain" description="NR LBD" evidence="12">
    <location>
        <begin position="117"/>
        <end position="383"/>
    </location>
</feature>
<evidence type="ECO:0000313" key="14">
    <source>
        <dbReference type="Proteomes" id="UP000037510"/>
    </source>
</evidence>
<dbReference type="SMART" id="SM00430">
    <property type="entry name" value="HOLI"/>
    <property type="match status" value="1"/>
</dbReference>
<evidence type="ECO:0000256" key="1">
    <source>
        <dbReference type="ARBA" id="ARBA00004123"/>
    </source>
</evidence>
<dbReference type="Gene3D" id="3.30.50.10">
    <property type="entry name" value="Erythroid Transcription Factor GATA-1, subunit A"/>
    <property type="match status" value="1"/>
</dbReference>
<dbReference type="InterPro" id="IPR035500">
    <property type="entry name" value="NHR-like_dom_sf"/>
</dbReference>
<evidence type="ECO:0000259" key="12">
    <source>
        <dbReference type="PROSITE" id="PS51843"/>
    </source>
</evidence>
<keyword evidence="3 10" id="KW-0863">Zinc-finger</keyword>
<dbReference type="PROSITE" id="PS51030">
    <property type="entry name" value="NUCLEAR_REC_DBD_2"/>
    <property type="match status" value="1"/>
</dbReference>
<dbReference type="PRINTS" id="PR00047">
    <property type="entry name" value="STROIDFINGER"/>
</dbReference>
<keyword evidence="9 10" id="KW-0539">Nucleus</keyword>
<dbReference type="GO" id="GO:0003700">
    <property type="term" value="F:DNA-binding transcription factor activity"/>
    <property type="evidence" value="ECO:0007669"/>
    <property type="project" value="InterPro"/>
</dbReference>
<reference evidence="13 14" key="1">
    <citation type="journal article" date="2015" name="Genome Biol. Evol.">
        <title>The genome of winter moth (Operophtera brumata) provides a genomic perspective on sexual dimorphism and phenology.</title>
        <authorList>
            <person name="Derks M.F."/>
            <person name="Smit S."/>
            <person name="Salis L."/>
            <person name="Schijlen E."/>
            <person name="Bossers A."/>
            <person name="Mateman C."/>
            <person name="Pijl A.S."/>
            <person name="de Ridder D."/>
            <person name="Groenen M.A."/>
            <person name="Visser M.E."/>
            <person name="Megens H.J."/>
        </authorList>
    </citation>
    <scope>NUCLEOTIDE SEQUENCE [LARGE SCALE GENOMIC DNA]</scope>
    <source>
        <strain evidence="13">WM2013NL</strain>
        <tissue evidence="13">Head and thorax</tissue>
    </source>
</reference>
<dbReference type="EMBL" id="JTDY01000353">
    <property type="protein sequence ID" value="KOB77575.1"/>
    <property type="molecule type" value="Genomic_DNA"/>
</dbReference>
<sequence length="392" mass="44371">MITSPGRILYDVPCGVCKDHSSGKHYGVFACDGCAGFFKRSVRRERNYLCKARMPGSCMIDKTHRNQCRSCRLAKCLDAGMNKDAVQHERGPRNSTIRRQMALYSKDLIPSPEIGLPMSTHIPTSPTMPKTTLLPSSMPLALSLFSHPFAHFNGVNLFNTPSVIVPAPTPMPPVFSMRSNILHRDDPQKQCEVAARLLFLNVKWTKSIVPFESLSLPDRLLLLEESWAELFVLGLAQYLYPIDLNVIFDRGWARIDRTYVEIFESVLVEIAKIRPDPDEYMYLRSLIMFKTTFDNGVDNDGRSSTLAHNKRLQDLPAVAEVQSRVLTHTATTYPREMSRASQLHQILSMLKTVSGHTIIELFFRNTIGDISVERIITDLYKSGRIPVIPFNL</sequence>
<feature type="domain" description="Nuclear receptor" evidence="11">
    <location>
        <begin position="11"/>
        <end position="88"/>
    </location>
</feature>
<evidence type="ECO:0000256" key="6">
    <source>
        <dbReference type="ARBA" id="ARBA00023125"/>
    </source>
</evidence>
<keyword evidence="6 10" id="KW-0238">DNA-binding</keyword>
<keyword evidence="7 10" id="KW-0804">Transcription</keyword>
<dbReference type="PROSITE" id="PS00031">
    <property type="entry name" value="NUCLEAR_REC_DBD_1"/>
    <property type="match status" value="1"/>
</dbReference>
<dbReference type="GO" id="GO:0032502">
    <property type="term" value="P:developmental process"/>
    <property type="evidence" value="ECO:0007669"/>
    <property type="project" value="UniProtKB-ARBA"/>
</dbReference>
<dbReference type="GO" id="GO:0005634">
    <property type="term" value="C:nucleus"/>
    <property type="evidence" value="ECO:0007669"/>
    <property type="project" value="UniProtKB-SubCell"/>
</dbReference>
<evidence type="ECO:0000256" key="8">
    <source>
        <dbReference type="ARBA" id="ARBA00023170"/>
    </source>
</evidence>
<evidence type="ECO:0000256" key="2">
    <source>
        <dbReference type="ARBA" id="ARBA00022723"/>
    </source>
</evidence>
<keyword evidence="2 10" id="KW-0479">Metal-binding</keyword>
<comment type="subcellular location">
    <subcellularLocation>
        <location evidence="1 10">Nucleus</location>
    </subcellularLocation>
</comment>
<dbReference type="SUPFAM" id="SSF57716">
    <property type="entry name" value="Glucocorticoid receptor-like (DNA-binding domain)"/>
    <property type="match status" value="1"/>
</dbReference>
<dbReference type="Pfam" id="PF00104">
    <property type="entry name" value="Hormone_recep"/>
    <property type="match status" value="1"/>
</dbReference>
<evidence type="ECO:0000256" key="7">
    <source>
        <dbReference type="ARBA" id="ARBA00023163"/>
    </source>
</evidence>
<organism evidence="13 14">
    <name type="scientific">Operophtera brumata</name>
    <name type="common">Winter moth</name>
    <name type="synonym">Phalaena brumata</name>
    <dbReference type="NCBI Taxonomy" id="104452"/>
    <lineage>
        <taxon>Eukaryota</taxon>
        <taxon>Metazoa</taxon>
        <taxon>Ecdysozoa</taxon>
        <taxon>Arthropoda</taxon>
        <taxon>Hexapoda</taxon>
        <taxon>Insecta</taxon>
        <taxon>Pterygota</taxon>
        <taxon>Neoptera</taxon>
        <taxon>Endopterygota</taxon>
        <taxon>Lepidoptera</taxon>
        <taxon>Glossata</taxon>
        <taxon>Ditrysia</taxon>
        <taxon>Geometroidea</taxon>
        <taxon>Geometridae</taxon>
        <taxon>Larentiinae</taxon>
        <taxon>Operophtera</taxon>
    </lineage>
</organism>
<name>A0A0L7LQ55_OPEBR</name>
<proteinExistence type="inferred from homology"/>
<keyword evidence="5 10" id="KW-0805">Transcription regulation</keyword>
<dbReference type="SMART" id="SM00399">
    <property type="entry name" value="ZnF_C4"/>
    <property type="match status" value="1"/>
</dbReference>
<evidence type="ECO:0000256" key="3">
    <source>
        <dbReference type="ARBA" id="ARBA00022771"/>
    </source>
</evidence>
<dbReference type="PROSITE" id="PS51843">
    <property type="entry name" value="NR_LBD"/>
    <property type="match status" value="1"/>
</dbReference>
<evidence type="ECO:0000256" key="4">
    <source>
        <dbReference type="ARBA" id="ARBA00022833"/>
    </source>
</evidence>
<evidence type="ECO:0000256" key="10">
    <source>
        <dbReference type="RuleBase" id="RU004334"/>
    </source>
</evidence>
<comment type="caution">
    <text evidence="13">The sequence shown here is derived from an EMBL/GenBank/DDBJ whole genome shotgun (WGS) entry which is preliminary data.</text>
</comment>
<dbReference type="PRINTS" id="PR00398">
    <property type="entry name" value="STRDHORMONER"/>
</dbReference>
<dbReference type="SUPFAM" id="SSF48508">
    <property type="entry name" value="Nuclear receptor ligand-binding domain"/>
    <property type="match status" value="1"/>
</dbReference>
<dbReference type="STRING" id="104452.A0A0L7LQ55"/>
<dbReference type="Proteomes" id="UP000037510">
    <property type="component" value="Unassembled WGS sequence"/>
</dbReference>
<dbReference type="GO" id="GO:0000122">
    <property type="term" value="P:negative regulation of transcription by RNA polymerase II"/>
    <property type="evidence" value="ECO:0007669"/>
    <property type="project" value="UniProtKB-ARBA"/>
</dbReference>